<dbReference type="RefSeq" id="WP_200803666.1">
    <property type="nucleotide sequence ID" value="NZ_FUYA01000010.1"/>
</dbReference>
<feature type="binding site" evidence="9">
    <location>
        <position position="84"/>
    </location>
    <ligand>
        <name>anthranilate</name>
        <dbReference type="ChEBI" id="CHEBI:16567"/>
        <label>1</label>
    </ligand>
</feature>
<evidence type="ECO:0000313" key="13">
    <source>
        <dbReference type="Proteomes" id="UP000189733"/>
    </source>
</evidence>
<comment type="subunit">
    <text evidence="9">Homodimer.</text>
</comment>
<comment type="cofactor">
    <cofactor evidence="9">
        <name>Mg(2+)</name>
        <dbReference type="ChEBI" id="CHEBI:18420"/>
    </cofactor>
    <text evidence="9">Binds 2 magnesium ions per monomer.</text>
</comment>
<comment type="similarity">
    <text evidence="9">Belongs to the anthranilate phosphoribosyltransferase family.</text>
</comment>
<dbReference type="GO" id="GO:0005829">
    <property type="term" value="C:cytosol"/>
    <property type="evidence" value="ECO:0007669"/>
    <property type="project" value="TreeGrafter"/>
</dbReference>
<comment type="similarity">
    <text evidence="8">In the C-terminal section; belongs to the anthranilate phosphoribosyltransferase family.</text>
</comment>
<dbReference type="InterPro" id="IPR036320">
    <property type="entry name" value="Glycosyl_Trfase_fam3_N_dom_sf"/>
</dbReference>
<dbReference type="Pfam" id="PF00591">
    <property type="entry name" value="Glycos_transf_3"/>
    <property type="match status" value="1"/>
</dbReference>
<dbReference type="UniPathway" id="UPA00035">
    <property type="reaction ID" value="UER00041"/>
</dbReference>
<feature type="binding site" evidence="9">
    <location>
        <position position="115"/>
    </location>
    <ligand>
        <name>anthranilate</name>
        <dbReference type="ChEBI" id="CHEBI:16567"/>
        <label>1</label>
    </ligand>
</feature>
<dbReference type="EC" id="2.4.2.18" evidence="9"/>
<feature type="binding site" evidence="9">
    <location>
        <position position="96"/>
    </location>
    <ligand>
        <name>Mg(2+)</name>
        <dbReference type="ChEBI" id="CHEBI:18420"/>
        <label>1</label>
    </ligand>
</feature>
<protein>
    <recommendedName>
        <fullName evidence="9">Anthranilate phosphoribosyltransferase</fullName>
        <ecNumber evidence="9">2.4.2.18</ecNumber>
    </recommendedName>
</protein>
<feature type="binding site" evidence="9">
    <location>
        <position position="124"/>
    </location>
    <ligand>
        <name>5-phospho-alpha-D-ribose 1-diphosphate</name>
        <dbReference type="ChEBI" id="CHEBI:58017"/>
    </ligand>
</feature>
<dbReference type="InterPro" id="IPR017459">
    <property type="entry name" value="Glycosyl_Trfase_fam3_N_dom"/>
</dbReference>
<feature type="binding site" evidence="9">
    <location>
        <position position="92"/>
    </location>
    <ligand>
        <name>5-phospho-alpha-D-ribose 1-diphosphate</name>
        <dbReference type="ChEBI" id="CHEBI:58017"/>
    </ligand>
</feature>
<feature type="binding site" evidence="9">
    <location>
        <position position="230"/>
    </location>
    <ligand>
        <name>Mg(2+)</name>
        <dbReference type="ChEBI" id="CHEBI:18420"/>
        <label>2</label>
    </ligand>
</feature>
<dbReference type="Pfam" id="PF02885">
    <property type="entry name" value="Glycos_trans_3N"/>
    <property type="match status" value="1"/>
</dbReference>
<feature type="binding site" evidence="9">
    <location>
        <position position="229"/>
    </location>
    <ligand>
        <name>Mg(2+)</name>
        <dbReference type="ChEBI" id="CHEBI:18420"/>
        <label>2</label>
    </ligand>
</feature>
<dbReference type="PANTHER" id="PTHR43285:SF2">
    <property type="entry name" value="ANTHRANILATE PHOSPHORIBOSYLTRANSFERASE"/>
    <property type="match status" value="1"/>
</dbReference>
<feature type="binding site" evidence="9">
    <location>
        <position position="84"/>
    </location>
    <ligand>
        <name>5-phospho-alpha-D-ribose 1-diphosphate</name>
        <dbReference type="ChEBI" id="CHEBI:58017"/>
    </ligand>
</feature>
<dbReference type="Proteomes" id="UP000189733">
    <property type="component" value="Unassembled WGS sequence"/>
</dbReference>
<sequence>MKDLHMADVLEMLAYHKDLPQDIAEESFSRLMDGTMTPAQAGSFLMGLKTKGETTLELASAAKAALAQARLVPNLTRPRIDTCGTGGDAKSSFNCSTAVAFLLAGMGYDVVKHGNRSVSSKSGSADVLEGMGLPLTIEPEAVAGELDRCHFAFLFAPGYHPAFKNIVPIRREIGCRTLFNLLGPLLNPARPTHQLLGVPAPDFMVRMASVLARTNIERAAVVHGAGGYDELTTFGENKIVYVRDGWIQENVLDAADYGLGRHTPEAVAVSGKEEALDVLRQLIAGGGPAAMQDMIILNAGMALYLLEDEMSLAQGIDAAREALCAGVAEKVLNAG</sequence>
<comment type="function">
    <text evidence="9">Catalyzes the transfer of the phosphoribosyl group of 5-phosphorylribose-1-pyrophosphate (PRPP) to anthranilate to yield N-(5'-phosphoribosyl)-anthranilate (PRA).</text>
</comment>
<dbReference type="FunFam" id="3.40.1030.10:FF:000002">
    <property type="entry name" value="Anthranilate phosphoribosyltransferase"/>
    <property type="match status" value="1"/>
</dbReference>
<keyword evidence="2 9" id="KW-0028">Amino-acid biosynthesis</keyword>
<dbReference type="Gene3D" id="3.40.1030.10">
    <property type="entry name" value="Nucleoside phosphorylase/phosphoribosyltransferase catalytic domain"/>
    <property type="match status" value="1"/>
</dbReference>
<keyword evidence="3 9" id="KW-0328">Glycosyltransferase</keyword>
<dbReference type="EMBL" id="FUYA01000010">
    <property type="protein sequence ID" value="SKA80572.1"/>
    <property type="molecule type" value="Genomic_DNA"/>
</dbReference>
<keyword evidence="4 9" id="KW-0808">Transferase</keyword>
<keyword evidence="5 9" id="KW-0822">Tryptophan biosynthesis</keyword>
<comment type="pathway">
    <text evidence="1 9">Amino-acid biosynthesis; L-tryptophan biosynthesis; L-tryptophan from chorismate: step 2/5.</text>
</comment>
<dbReference type="STRING" id="1121442.SAMN02745702_02667"/>
<dbReference type="SUPFAM" id="SSF47648">
    <property type="entry name" value="Nucleoside phosphorylase/phosphoribosyltransferase N-terminal domain"/>
    <property type="match status" value="1"/>
</dbReference>
<dbReference type="SUPFAM" id="SSF52418">
    <property type="entry name" value="Nucleoside phosphorylase/phosphoribosyltransferase catalytic domain"/>
    <property type="match status" value="1"/>
</dbReference>
<feature type="binding site" evidence="9">
    <location>
        <position position="230"/>
    </location>
    <ligand>
        <name>Mg(2+)</name>
        <dbReference type="ChEBI" id="CHEBI:18420"/>
        <label>1</label>
    </ligand>
</feature>
<feature type="binding site" evidence="9">
    <location>
        <begin position="87"/>
        <end position="88"/>
    </location>
    <ligand>
        <name>5-phospho-alpha-D-ribose 1-diphosphate</name>
        <dbReference type="ChEBI" id="CHEBI:58017"/>
    </ligand>
</feature>
<dbReference type="InterPro" id="IPR000312">
    <property type="entry name" value="Glycosyl_Trfase_fam3"/>
</dbReference>
<dbReference type="InterPro" id="IPR035902">
    <property type="entry name" value="Nuc_phospho_transferase"/>
</dbReference>
<feature type="domain" description="Glycosyl transferase family 3 N-terminal" evidence="11">
    <location>
        <begin position="8"/>
        <end position="69"/>
    </location>
</feature>
<accession>A0A1T4WT70</accession>
<proteinExistence type="inferred from homology"/>
<evidence type="ECO:0000256" key="8">
    <source>
        <dbReference type="ARBA" id="ARBA00061188"/>
    </source>
</evidence>
<evidence type="ECO:0000256" key="6">
    <source>
        <dbReference type="ARBA" id="ARBA00023141"/>
    </source>
</evidence>
<dbReference type="NCBIfam" id="TIGR01245">
    <property type="entry name" value="trpD"/>
    <property type="match status" value="1"/>
</dbReference>
<dbReference type="InterPro" id="IPR005940">
    <property type="entry name" value="Anthranilate_Pribosyl_Tfrase"/>
</dbReference>
<dbReference type="GO" id="GO:0004048">
    <property type="term" value="F:anthranilate phosphoribosyltransferase activity"/>
    <property type="evidence" value="ECO:0007669"/>
    <property type="project" value="UniProtKB-UniRule"/>
</dbReference>
<gene>
    <name evidence="9" type="primary">trpD</name>
    <name evidence="12" type="ORF">SAMN02745702_02667</name>
</gene>
<evidence type="ECO:0000256" key="7">
    <source>
        <dbReference type="ARBA" id="ARBA00052328"/>
    </source>
</evidence>
<organism evidence="12 13">
    <name type="scientific">Desulfobaculum bizertense DSM 18034</name>
    <dbReference type="NCBI Taxonomy" id="1121442"/>
    <lineage>
        <taxon>Bacteria</taxon>
        <taxon>Pseudomonadati</taxon>
        <taxon>Thermodesulfobacteriota</taxon>
        <taxon>Desulfovibrionia</taxon>
        <taxon>Desulfovibrionales</taxon>
        <taxon>Desulfovibrionaceae</taxon>
        <taxon>Desulfobaculum</taxon>
    </lineage>
</organism>
<dbReference type="Gene3D" id="1.20.970.10">
    <property type="entry name" value="Transferase, Pyrimidine Nucleoside Phosphorylase, Chain C"/>
    <property type="match status" value="1"/>
</dbReference>
<evidence type="ECO:0000259" key="10">
    <source>
        <dbReference type="Pfam" id="PF00591"/>
    </source>
</evidence>
<feature type="binding site" evidence="9">
    <location>
        <begin position="112"/>
        <end position="120"/>
    </location>
    <ligand>
        <name>5-phospho-alpha-D-ribose 1-diphosphate</name>
        <dbReference type="ChEBI" id="CHEBI:58017"/>
    </ligand>
</feature>
<feature type="domain" description="Glycosyl transferase family 3" evidence="10">
    <location>
        <begin position="79"/>
        <end position="328"/>
    </location>
</feature>
<evidence type="ECO:0000256" key="2">
    <source>
        <dbReference type="ARBA" id="ARBA00022605"/>
    </source>
</evidence>
<keyword evidence="9" id="KW-0460">Magnesium</keyword>
<dbReference type="AlphaFoldDB" id="A0A1T4WT70"/>
<keyword evidence="6 9" id="KW-0057">Aromatic amino acid biosynthesis</keyword>
<name>A0A1T4WT70_9BACT</name>
<evidence type="ECO:0000259" key="11">
    <source>
        <dbReference type="Pfam" id="PF02885"/>
    </source>
</evidence>
<evidence type="ECO:0000256" key="4">
    <source>
        <dbReference type="ARBA" id="ARBA00022679"/>
    </source>
</evidence>
<evidence type="ECO:0000256" key="5">
    <source>
        <dbReference type="ARBA" id="ARBA00022822"/>
    </source>
</evidence>
<keyword evidence="13" id="KW-1185">Reference proteome</keyword>
<evidence type="ECO:0000256" key="3">
    <source>
        <dbReference type="ARBA" id="ARBA00022676"/>
    </source>
</evidence>
<keyword evidence="9" id="KW-0479">Metal-binding</keyword>
<comment type="catalytic activity">
    <reaction evidence="7 9">
        <text>N-(5-phospho-beta-D-ribosyl)anthranilate + diphosphate = 5-phospho-alpha-D-ribose 1-diphosphate + anthranilate</text>
        <dbReference type="Rhea" id="RHEA:11768"/>
        <dbReference type="ChEBI" id="CHEBI:16567"/>
        <dbReference type="ChEBI" id="CHEBI:18277"/>
        <dbReference type="ChEBI" id="CHEBI:33019"/>
        <dbReference type="ChEBI" id="CHEBI:58017"/>
        <dbReference type="EC" id="2.4.2.18"/>
    </reaction>
</comment>
<evidence type="ECO:0000256" key="1">
    <source>
        <dbReference type="ARBA" id="ARBA00004907"/>
    </source>
</evidence>
<comment type="caution">
    <text evidence="9">Lacks conserved residue(s) required for the propagation of feature annotation.</text>
</comment>
<dbReference type="GO" id="GO:0000287">
    <property type="term" value="F:magnesium ion binding"/>
    <property type="evidence" value="ECO:0007669"/>
    <property type="project" value="UniProtKB-UniRule"/>
</dbReference>
<reference evidence="12 13" key="1">
    <citation type="submission" date="2017-02" db="EMBL/GenBank/DDBJ databases">
        <authorList>
            <person name="Peterson S.W."/>
        </authorList>
    </citation>
    <scope>NUCLEOTIDE SEQUENCE [LARGE SCALE GENOMIC DNA]</scope>
    <source>
        <strain evidence="12 13">DSM 18034</strain>
    </source>
</reference>
<dbReference type="HAMAP" id="MF_00211">
    <property type="entry name" value="TrpD"/>
    <property type="match status" value="1"/>
</dbReference>
<feature type="binding site" evidence="9">
    <location>
        <begin position="94"/>
        <end position="97"/>
    </location>
    <ligand>
        <name>5-phospho-alpha-D-ribose 1-diphosphate</name>
        <dbReference type="ChEBI" id="CHEBI:58017"/>
    </ligand>
</feature>
<feature type="binding site" evidence="9">
    <location>
        <position position="170"/>
    </location>
    <ligand>
        <name>anthranilate</name>
        <dbReference type="ChEBI" id="CHEBI:16567"/>
        <label>2</label>
    </ligand>
</feature>
<evidence type="ECO:0000313" key="12">
    <source>
        <dbReference type="EMBL" id="SKA80572.1"/>
    </source>
</evidence>
<evidence type="ECO:0000256" key="9">
    <source>
        <dbReference type="HAMAP-Rule" id="MF_00211"/>
    </source>
</evidence>
<dbReference type="PANTHER" id="PTHR43285">
    <property type="entry name" value="ANTHRANILATE PHOSPHORIBOSYLTRANSFERASE"/>
    <property type="match status" value="1"/>
</dbReference>
<dbReference type="GO" id="GO:0000162">
    <property type="term" value="P:L-tryptophan biosynthetic process"/>
    <property type="evidence" value="ECO:0007669"/>
    <property type="project" value="UniProtKB-UniRule"/>
</dbReference>